<keyword evidence="3 11" id="KW-0597">Phosphoprotein</keyword>
<dbReference type="GO" id="GO:0000155">
    <property type="term" value="F:phosphorelay sensor kinase activity"/>
    <property type="evidence" value="ECO:0007669"/>
    <property type="project" value="InterPro"/>
</dbReference>
<evidence type="ECO:0000256" key="4">
    <source>
        <dbReference type="ARBA" id="ARBA00022679"/>
    </source>
</evidence>
<feature type="domain" description="Response regulatory" evidence="14">
    <location>
        <begin position="6"/>
        <end position="122"/>
    </location>
</feature>
<dbReference type="PROSITE" id="PS50109">
    <property type="entry name" value="HIS_KIN"/>
    <property type="match status" value="1"/>
</dbReference>
<dbReference type="InterPro" id="IPR003661">
    <property type="entry name" value="HisK_dim/P_dom"/>
</dbReference>
<dbReference type="PANTHER" id="PTHR45339:SF1">
    <property type="entry name" value="HYBRID SIGNAL TRANSDUCTION HISTIDINE KINASE J"/>
    <property type="match status" value="1"/>
</dbReference>
<feature type="domain" description="Response regulatory" evidence="14">
    <location>
        <begin position="445"/>
        <end position="566"/>
    </location>
</feature>
<dbReference type="Gene3D" id="3.30.565.10">
    <property type="entry name" value="Histidine kinase-like ATPase, C-terminal domain"/>
    <property type="match status" value="1"/>
</dbReference>
<dbReference type="CDD" id="cd16922">
    <property type="entry name" value="HATPase_EvgS-ArcB-TorS-like"/>
    <property type="match status" value="1"/>
</dbReference>
<name>A0A1G6A0B7_9BACT</name>
<feature type="coiled-coil region" evidence="12">
    <location>
        <begin position="166"/>
        <end position="207"/>
    </location>
</feature>
<dbReference type="SUPFAM" id="SSF52172">
    <property type="entry name" value="CheY-like"/>
    <property type="match status" value="3"/>
</dbReference>
<reference evidence="15 16" key="1">
    <citation type="submission" date="2016-10" db="EMBL/GenBank/DDBJ databases">
        <authorList>
            <person name="de Groot N.N."/>
        </authorList>
    </citation>
    <scope>NUCLEOTIDE SEQUENCE [LARGE SCALE GENOMIC DNA]</scope>
    <source>
        <strain evidence="15 16">ASO4-2</strain>
    </source>
</reference>
<keyword evidence="8" id="KW-0902">Two-component regulatory system</keyword>
<comment type="subunit">
    <text evidence="9">At low DSF concentrations, interacts with RpfF.</text>
</comment>
<dbReference type="FunFam" id="3.30.565.10:FF:000010">
    <property type="entry name" value="Sensor histidine kinase RcsC"/>
    <property type="match status" value="1"/>
</dbReference>
<dbReference type="FunFam" id="1.10.287.130:FF:000002">
    <property type="entry name" value="Two-component osmosensing histidine kinase"/>
    <property type="match status" value="1"/>
</dbReference>
<dbReference type="AlphaFoldDB" id="A0A1G6A0B7"/>
<dbReference type="SMART" id="SM00387">
    <property type="entry name" value="HATPase_c"/>
    <property type="match status" value="1"/>
</dbReference>
<dbReference type="InterPro" id="IPR003594">
    <property type="entry name" value="HATPase_dom"/>
</dbReference>
<feature type="domain" description="Histidine kinase" evidence="13">
    <location>
        <begin position="207"/>
        <end position="428"/>
    </location>
</feature>
<keyword evidence="5" id="KW-0547">Nucleotide-binding</keyword>
<gene>
    <name evidence="15" type="ORF">SAMN05660653_00036</name>
</gene>
<dbReference type="InterPro" id="IPR001789">
    <property type="entry name" value="Sig_transdc_resp-reg_receiver"/>
</dbReference>
<dbReference type="PANTHER" id="PTHR45339">
    <property type="entry name" value="HYBRID SIGNAL TRANSDUCTION HISTIDINE KINASE J"/>
    <property type="match status" value="1"/>
</dbReference>
<dbReference type="InterPro" id="IPR004358">
    <property type="entry name" value="Sig_transdc_His_kin-like_C"/>
</dbReference>
<dbReference type="EC" id="2.7.13.3" evidence="2"/>
<dbReference type="InterPro" id="IPR005467">
    <property type="entry name" value="His_kinase_dom"/>
</dbReference>
<accession>A0A1G6A0B7</accession>
<dbReference type="EMBL" id="FMXO01000001">
    <property type="protein sequence ID" value="SDB01871.1"/>
    <property type="molecule type" value="Genomic_DNA"/>
</dbReference>
<evidence type="ECO:0000256" key="10">
    <source>
        <dbReference type="ARBA" id="ARBA00068150"/>
    </source>
</evidence>
<evidence type="ECO:0000256" key="6">
    <source>
        <dbReference type="ARBA" id="ARBA00022777"/>
    </source>
</evidence>
<evidence type="ECO:0000313" key="16">
    <source>
        <dbReference type="Proteomes" id="UP000198771"/>
    </source>
</evidence>
<keyword evidence="12" id="KW-0175">Coiled coil</keyword>
<dbReference type="CDD" id="cd00082">
    <property type="entry name" value="HisKA"/>
    <property type="match status" value="1"/>
</dbReference>
<evidence type="ECO:0000256" key="5">
    <source>
        <dbReference type="ARBA" id="ARBA00022741"/>
    </source>
</evidence>
<evidence type="ECO:0000259" key="13">
    <source>
        <dbReference type="PROSITE" id="PS50109"/>
    </source>
</evidence>
<evidence type="ECO:0000256" key="7">
    <source>
        <dbReference type="ARBA" id="ARBA00022840"/>
    </source>
</evidence>
<evidence type="ECO:0000313" key="15">
    <source>
        <dbReference type="EMBL" id="SDB01871.1"/>
    </source>
</evidence>
<evidence type="ECO:0000256" key="9">
    <source>
        <dbReference type="ARBA" id="ARBA00064003"/>
    </source>
</evidence>
<protein>
    <recommendedName>
        <fullName evidence="10">Sensory/regulatory protein RpfC</fullName>
        <ecNumber evidence="2">2.7.13.3</ecNumber>
    </recommendedName>
</protein>
<comment type="caution">
    <text evidence="11">Lacks conserved residue(s) required for the propagation of feature annotation.</text>
</comment>
<dbReference type="PRINTS" id="PR00344">
    <property type="entry name" value="BCTRLSENSOR"/>
</dbReference>
<dbReference type="InterPro" id="IPR036097">
    <property type="entry name" value="HisK_dim/P_sf"/>
</dbReference>
<evidence type="ECO:0000256" key="3">
    <source>
        <dbReference type="ARBA" id="ARBA00022553"/>
    </source>
</evidence>
<dbReference type="OrthoDB" id="5522912at2"/>
<evidence type="ECO:0000256" key="2">
    <source>
        <dbReference type="ARBA" id="ARBA00012438"/>
    </source>
</evidence>
<keyword evidence="4" id="KW-0808">Transferase</keyword>
<dbReference type="PROSITE" id="PS50110">
    <property type="entry name" value="RESPONSE_REGULATORY"/>
    <property type="match status" value="3"/>
</dbReference>
<dbReference type="InterPro" id="IPR011006">
    <property type="entry name" value="CheY-like_superfamily"/>
</dbReference>
<evidence type="ECO:0000259" key="14">
    <source>
        <dbReference type="PROSITE" id="PS50110"/>
    </source>
</evidence>
<feature type="modified residue" description="4-aspartylphosphate" evidence="11">
    <location>
        <position position="55"/>
    </location>
</feature>
<dbReference type="STRING" id="617002.SAMN05660653_00036"/>
<sequence>MKTSKEILIVEDSLTQALRLQHLLEEAGYVVHLARNGKQGLEMAQHVHPTVVVTDIMMPEMDGYEMCSRIKNDDQLRDIPVILLTSLSDPRNVIRGIQCGADNFITKPYDQELLLRRLEHILTNMELRKAGIAQVSVEVFFAGQYYTLNSSRFQIIDMLLSTFESAMQQNIKLNKTEAELREVNRELQSAKEAAEQANAAKSDFLANISHEIRTPLNGVVGMIELMMDSNLNAEQRYQAEVVRSSATTLLNLINDILDFSKIEAGKMELEQIEFSLHDMLDEFAAMMALKAGENGIEFICAADPDVPVMLYGDKKRLSQILTNLTSNALKFTTDGEVCVRVSLLERSGGQAWLRMAVRDTGIGIPADKIGKLFNKFTQVDASTSRKYGGTGLGLAICKQLVELMGGEITVQSTVHKGTEFRVDISLKTSHNALPKDAPLEVRGTRVLVGEENATAREMLIRWLTHWNFVPVDAPDHRTVQKLLSEAASMGTPFRVALVNLALNKAEEPLNPETTRLAKAFPLTKMLAMIPLNRHNMRKDIQALGFSASLTKPVRPSVLLDCLTAMLGAGDAGACRPSHKQGIALPNIPKSAKILLVEDNIVNQQVALGILKKMGVQAELAQNGAEALTILEHSAYDLVFMDIQMPVMDGLEATRMIRSGSGNVSVAAKNPDVPIIAMTAHALDKDREKCFEAGMNDFLSKPLEPAQLAGILDKWLGTGSDEKCLDQQTGA</sequence>
<dbReference type="Proteomes" id="UP000198771">
    <property type="component" value="Unassembled WGS sequence"/>
</dbReference>
<keyword evidence="7" id="KW-0067">ATP-binding</keyword>
<dbReference type="SMART" id="SM00448">
    <property type="entry name" value="REC"/>
    <property type="match status" value="2"/>
</dbReference>
<dbReference type="Pfam" id="PF02518">
    <property type="entry name" value="HATPase_c"/>
    <property type="match status" value="1"/>
</dbReference>
<dbReference type="GO" id="GO:0005524">
    <property type="term" value="F:ATP binding"/>
    <property type="evidence" value="ECO:0007669"/>
    <property type="project" value="UniProtKB-KW"/>
</dbReference>
<feature type="domain" description="Response regulatory" evidence="14">
    <location>
        <begin position="592"/>
        <end position="715"/>
    </location>
</feature>
<proteinExistence type="predicted"/>
<organism evidence="15 16">
    <name type="scientific">Desulfonatronum thiosulfatophilum</name>
    <dbReference type="NCBI Taxonomy" id="617002"/>
    <lineage>
        <taxon>Bacteria</taxon>
        <taxon>Pseudomonadati</taxon>
        <taxon>Thermodesulfobacteriota</taxon>
        <taxon>Desulfovibrionia</taxon>
        <taxon>Desulfovibrionales</taxon>
        <taxon>Desulfonatronaceae</taxon>
        <taxon>Desulfonatronum</taxon>
    </lineage>
</organism>
<dbReference type="SMART" id="SM00388">
    <property type="entry name" value="HisKA"/>
    <property type="match status" value="1"/>
</dbReference>
<dbReference type="Gene3D" id="1.10.287.130">
    <property type="match status" value="1"/>
</dbReference>
<dbReference type="RefSeq" id="WP_161946129.1">
    <property type="nucleotide sequence ID" value="NZ_FMXO01000001.1"/>
</dbReference>
<dbReference type="InterPro" id="IPR036890">
    <property type="entry name" value="HATPase_C_sf"/>
</dbReference>
<dbReference type="Pfam" id="PF00512">
    <property type="entry name" value="HisKA"/>
    <property type="match status" value="1"/>
</dbReference>
<keyword evidence="6 15" id="KW-0418">Kinase</keyword>
<evidence type="ECO:0000256" key="8">
    <source>
        <dbReference type="ARBA" id="ARBA00023012"/>
    </source>
</evidence>
<dbReference type="CDD" id="cd17546">
    <property type="entry name" value="REC_hyHK_CKI1_RcsC-like"/>
    <property type="match status" value="1"/>
</dbReference>
<comment type="catalytic activity">
    <reaction evidence="1">
        <text>ATP + protein L-histidine = ADP + protein N-phospho-L-histidine.</text>
        <dbReference type="EC" id="2.7.13.3"/>
    </reaction>
</comment>
<evidence type="ECO:0000256" key="1">
    <source>
        <dbReference type="ARBA" id="ARBA00000085"/>
    </source>
</evidence>
<dbReference type="SUPFAM" id="SSF55874">
    <property type="entry name" value="ATPase domain of HSP90 chaperone/DNA topoisomerase II/histidine kinase"/>
    <property type="match status" value="1"/>
</dbReference>
<keyword evidence="16" id="KW-1185">Reference proteome</keyword>
<evidence type="ECO:0000256" key="11">
    <source>
        <dbReference type="PROSITE-ProRule" id="PRU00169"/>
    </source>
</evidence>
<evidence type="ECO:0000256" key="12">
    <source>
        <dbReference type="SAM" id="Coils"/>
    </source>
</evidence>
<dbReference type="SUPFAM" id="SSF47384">
    <property type="entry name" value="Homodimeric domain of signal transducing histidine kinase"/>
    <property type="match status" value="1"/>
</dbReference>
<dbReference type="Pfam" id="PF00072">
    <property type="entry name" value="Response_reg"/>
    <property type="match status" value="2"/>
</dbReference>
<dbReference type="Gene3D" id="3.40.50.2300">
    <property type="match status" value="3"/>
</dbReference>
<feature type="modified residue" description="4-aspartylphosphate" evidence="11">
    <location>
        <position position="641"/>
    </location>
</feature>